<dbReference type="PRINTS" id="PR01077">
    <property type="entry name" value="CLAUDIN"/>
</dbReference>
<keyword evidence="9 10" id="KW-0472">Membrane</keyword>
<organism evidence="11 12">
    <name type="scientific">Mugilogobius chulae</name>
    <name type="common">yellowstripe goby</name>
    <dbReference type="NCBI Taxonomy" id="88201"/>
    <lineage>
        <taxon>Eukaryota</taxon>
        <taxon>Metazoa</taxon>
        <taxon>Chordata</taxon>
        <taxon>Craniata</taxon>
        <taxon>Vertebrata</taxon>
        <taxon>Euteleostomi</taxon>
        <taxon>Actinopterygii</taxon>
        <taxon>Neopterygii</taxon>
        <taxon>Teleostei</taxon>
        <taxon>Neoteleostei</taxon>
        <taxon>Acanthomorphata</taxon>
        <taxon>Gobiaria</taxon>
        <taxon>Gobiiformes</taxon>
        <taxon>Gobioidei</taxon>
        <taxon>Gobiidae</taxon>
        <taxon>Gobionellinae</taxon>
        <taxon>Mugilogobius</taxon>
    </lineage>
</organism>
<dbReference type="EMBL" id="JBBPFD010000021">
    <property type="protein sequence ID" value="KAK7883058.1"/>
    <property type="molecule type" value="Genomic_DNA"/>
</dbReference>
<dbReference type="GO" id="GO:0005198">
    <property type="term" value="F:structural molecule activity"/>
    <property type="evidence" value="ECO:0007669"/>
    <property type="project" value="InterPro"/>
</dbReference>
<dbReference type="GO" id="GO:0005886">
    <property type="term" value="C:plasma membrane"/>
    <property type="evidence" value="ECO:0007669"/>
    <property type="project" value="UniProtKB-SubCell"/>
</dbReference>
<feature type="transmembrane region" description="Helical" evidence="10">
    <location>
        <begin position="70"/>
        <end position="92"/>
    </location>
</feature>
<dbReference type="InterPro" id="IPR006187">
    <property type="entry name" value="Claudin"/>
</dbReference>
<evidence type="ECO:0000256" key="8">
    <source>
        <dbReference type="ARBA" id="ARBA00022989"/>
    </source>
</evidence>
<dbReference type="FunFam" id="1.20.140.150:FF:000001">
    <property type="entry name" value="Claudin"/>
    <property type="match status" value="1"/>
</dbReference>
<keyword evidence="12" id="KW-1185">Reference proteome</keyword>
<evidence type="ECO:0000256" key="3">
    <source>
        <dbReference type="ARBA" id="ARBA00008295"/>
    </source>
</evidence>
<dbReference type="AlphaFoldDB" id="A0AAW0MQQ5"/>
<keyword evidence="6 10" id="KW-0812">Transmembrane</keyword>
<reference evidence="12" key="1">
    <citation type="submission" date="2024-04" db="EMBL/GenBank/DDBJ databases">
        <title>Salinicola lusitanus LLJ914,a marine bacterium isolated from the Okinawa Trough.</title>
        <authorList>
            <person name="Li J."/>
        </authorList>
    </citation>
    <scope>NUCLEOTIDE SEQUENCE [LARGE SCALE GENOMIC DNA]</scope>
</reference>
<gene>
    <name evidence="11" type="ORF">WMY93_029232</name>
</gene>
<dbReference type="Gene3D" id="1.20.140.150">
    <property type="match status" value="1"/>
</dbReference>
<evidence type="ECO:0000256" key="4">
    <source>
        <dbReference type="ARBA" id="ARBA00022427"/>
    </source>
</evidence>
<evidence type="ECO:0000256" key="5">
    <source>
        <dbReference type="ARBA" id="ARBA00022475"/>
    </source>
</evidence>
<comment type="subcellular location">
    <subcellularLocation>
        <location evidence="1">Cell junction</location>
        <location evidence="1">Tight junction</location>
    </subcellularLocation>
    <subcellularLocation>
        <location evidence="2">Cell membrane</location>
        <topology evidence="2">Multi-pass membrane protein</topology>
    </subcellularLocation>
</comment>
<keyword evidence="5" id="KW-1003">Cell membrane</keyword>
<dbReference type="Pfam" id="PF00822">
    <property type="entry name" value="PMP22_Claudin"/>
    <property type="match status" value="1"/>
</dbReference>
<evidence type="ECO:0000256" key="7">
    <source>
        <dbReference type="ARBA" id="ARBA00022949"/>
    </source>
</evidence>
<dbReference type="GO" id="GO:0005923">
    <property type="term" value="C:bicellular tight junction"/>
    <property type="evidence" value="ECO:0007669"/>
    <property type="project" value="UniProtKB-SubCell"/>
</dbReference>
<proteinExistence type="inferred from homology"/>
<evidence type="ECO:0000256" key="2">
    <source>
        <dbReference type="ARBA" id="ARBA00004651"/>
    </source>
</evidence>
<dbReference type="Proteomes" id="UP001460270">
    <property type="component" value="Unassembled WGS sequence"/>
</dbReference>
<dbReference type="PROSITE" id="PS01346">
    <property type="entry name" value="CLAUDIN"/>
    <property type="match status" value="1"/>
</dbReference>
<dbReference type="InterPro" id="IPR004031">
    <property type="entry name" value="PMP22/EMP/MP20/Claudin"/>
</dbReference>
<keyword evidence="7" id="KW-0965">Cell junction</keyword>
<evidence type="ECO:0000256" key="9">
    <source>
        <dbReference type="ARBA" id="ARBA00023136"/>
    </source>
</evidence>
<accession>A0AAW0MQQ5</accession>
<keyword evidence="8 10" id="KW-1133">Transmembrane helix</keyword>
<evidence type="ECO:0000313" key="11">
    <source>
        <dbReference type="EMBL" id="KAK7883058.1"/>
    </source>
</evidence>
<dbReference type="InterPro" id="IPR017974">
    <property type="entry name" value="Claudin_CS"/>
</dbReference>
<evidence type="ECO:0000256" key="10">
    <source>
        <dbReference type="SAM" id="Phobius"/>
    </source>
</evidence>
<evidence type="ECO:0000313" key="12">
    <source>
        <dbReference type="Proteomes" id="UP001460270"/>
    </source>
</evidence>
<name>A0AAW0MQQ5_9GOBI</name>
<keyword evidence="4" id="KW-0796">Tight junction</keyword>
<comment type="caution">
    <text evidence="11">The sequence shown here is derived from an EMBL/GenBank/DDBJ whole genome shotgun (WGS) entry which is preliminary data.</text>
</comment>
<feature type="transmembrane region" description="Helical" evidence="10">
    <location>
        <begin position="179"/>
        <end position="205"/>
    </location>
</feature>
<evidence type="ECO:0008006" key="13">
    <source>
        <dbReference type="Google" id="ProtNLM"/>
    </source>
</evidence>
<dbReference type="PANTHER" id="PTHR12002">
    <property type="entry name" value="CLAUDIN"/>
    <property type="match status" value="1"/>
</dbReference>
<evidence type="ECO:0000256" key="1">
    <source>
        <dbReference type="ARBA" id="ARBA00004435"/>
    </source>
</evidence>
<comment type="similarity">
    <text evidence="3">Belongs to the claudin family.</text>
</comment>
<protein>
    <recommendedName>
        <fullName evidence="13">Claudin</fullName>
    </recommendedName>
</protein>
<evidence type="ECO:0000256" key="6">
    <source>
        <dbReference type="ARBA" id="ARBA00022692"/>
    </source>
</evidence>
<feature type="transmembrane region" description="Helical" evidence="10">
    <location>
        <begin position="141"/>
        <end position="167"/>
    </location>
</feature>
<feature type="transmembrane region" description="Helical" evidence="10">
    <location>
        <begin position="225"/>
        <end position="245"/>
    </location>
</feature>
<sequence>MSPTCALDVNMMPAEADSTFSLSFYQRTSASDLLSVTGAAAARQRTLIHRGQLRAEKAALCNIMSTGLEILGMILAVAGWLGVMVACGLPMWRVAAYIGQNIVISQVIWEGLWMNCSVQSTGQMHCRVHDSMLGLAVDLQAARAMVIISLVLSIIGICLSVAGAKCTNCNDDVKGKPRFMVAAGVTFVMAGLLMLVAVSWTAHAIVMGFYDPMLEETGKREFGNALYFGWAASCLLILGGALLCCSCPPRAARAQSNSVPPPVDYSALKTVSANGYTKRDYV</sequence>